<dbReference type="Proteomes" id="UP000184207">
    <property type="component" value="Unassembled WGS sequence"/>
</dbReference>
<accession>A0A1M7T007</accession>
<dbReference type="InterPro" id="IPR037171">
    <property type="entry name" value="NagB/RpiA_transferase-like"/>
</dbReference>
<dbReference type="Pfam" id="PF02589">
    <property type="entry name" value="LUD_dom"/>
    <property type="match status" value="1"/>
</dbReference>
<dbReference type="SUPFAM" id="SSF100950">
    <property type="entry name" value="NagB/RpiA/CoA transferase-like"/>
    <property type="match status" value="1"/>
</dbReference>
<dbReference type="InterPro" id="IPR003741">
    <property type="entry name" value="LUD_dom"/>
</dbReference>
<dbReference type="InterPro" id="IPR024185">
    <property type="entry name" value="FTHF_cligase-like_sf"/>
</dbReference>
<proteinExistence type="predicted"/>
<dbReference type="OrthoDB" id="9809147at2"/>
<evidence type="ECO:0000313" key="2">
    <source>
        <dbReference type="EMBL" id="SHN64070.1"/>
    </source>
</evidence>
<evidence type="ECO:0000259" key="1">
    <source>
        <dbReference type="Pfam" id="PF02589"/>
    </source>
</evidence>
<evidence type="ECO:0000313" key="3">
    <source>
        <dbReference type="Proteomes" id="UP000184207"/>
    </source>
</evidence>
<feature type="domain" description="LUD" evidence="1">
    <location>
        <begin position="15"/>
        <end position="206"/>
    </location>
</feature>
<dbReference type="InterPro" id="IPR009501">
    <property type="entry name" value="UCP020269"/>
</dbReference>
<dbReference type="AlphaFoldDB" id="A0A1M7T007"/>
<dbReference type="PIRSF" id="PIRSF020269">
    <property type="entry name" value="DUF1121"/>
    <property type="match status" value="1"/>
</dbReference>
<name>A0A1M7T007_FERGO</name>
<organism evidence="2 3">
    <name type="scientific">Fervidobacterium gondwanense DSM 13020</name>
    <dbReference type="NCBI Taxonomy" id="1121883"/>
    <lineage>
        <taxon>Bacteria</taxon>
        <taxon>Thermotogati</taxon>
        <taxon>Thermotogota</taxon>
        <taxon>Thermotogae</taxon>
        <taxon>Thermotogales</taxon>
        <taxon>Fervidobacteriaceae</taxon>
        <taxon>Fervidobacterium</taxon>
    </lineage>
</organism>
<dbReference type="PANTHER" id="PTHR36179">
    <property type="entry name" value="LUD_DOM DOMAIN-CONTAINING PROTEIN"/>
    <property type="match status" value="1"/>
</dbReference>
<dbReference type="RefSeq" id="WP_072759833.1">
    <property type="nucleotide sequence ID" value="NZ_FRDJ01000007.1"/>
</dbReference>
<sequence>MRVELYNWRYESLAEQLSKEMKKRYFDVFIARSKEELLETVKSIIPEGASVSNGGSLTLAETGVLNLLRSGNYVYYDRASAQTIQERKEIELKSFTVDYYLSSANAITNDGKLVFLDGNGNRVAAVLYGPRNVVIIASVNKVVEDVENARRRLQFISPMNSKRLNLETPCIKTGYCVDCSNKQRICNYFVVVETSARQPGRIKVVLTTFESGL</sequence>
<dbReference type="EMBL" id="FRDJ01000007">
    <property type="protein sequence ID" value="SHN64070.1"/>
    <property type="molecule type" value="Genomic_DNA"/>
</dbReference>
<protein>
    <submittedName>
        <fullName evidence="2">Uncharacterized ACR, YkgG family COG1556</fullName>
    </submittedName>
</protein>
<reference evidence="3" key="1">
    <citation type="submission" date="2016-12" db="EMBL/GenBank/DDBJ databases">
        <authorList>
            <person name="Varghese N."/>
            <person name="Submissions S."/>
        </authorList>
    </citation>
    <scope>NUCLEOTIDE SEQUENCE [LARGE SCALE GENOMIC DNA]</scope>
    <source>
        <strain evidence="3">DSM 13020</strain>
    </source>
</reference>
<dbReference type="PANTHER" id="PTHR36179:SF2">
    <property type="entry name" value="LUD DOMAIN-CONTAINING PROTEIN"/>
    <property type="match status" value="1"/>
</dbReference>
<dbReference type="STRING" id="1121883.SAMN02745226_01413"/>
<gene>
    <name evidence="2" type="ORF">SAMN02745226_01413</name>
</gene>
<keyword evidence="3" id="KW-1185">Reference proteome</keyword>
<dbReference type="Gene3D" id="3.40.50.10420">
    <property type="entry name" value="NagB/RpiA/CoA transferase-like"/>
    <property type="match status" value="1"/>
</dbReference>